<evidence type="ECO:0008006" key="3">
    <source>
        <dbReference type="Google" id="ProtNLM"/>
    </source>
</evidence>
<dbReference type="EMBL" id="FNVU01000015">
    <property type="protein sequence ID" value="SEG84334.1"/>
    <property type="molecule type" value="Genomic_DNA"/>
</dbReference>
<organism evidence="1 2">
    <name type="scientific">Actinacidiphila yanglinensis</name>
    <dbReference type="NCBI Taxonomy" id="310779"/>
    <lineage>
        <taxon>Bacteria</taxon>
        <taxon>Bacillati</taxon>
        <taxon>Actinomycetota</taxon>
        <taxon>Actinomycetes</taxon>
        <taxon>Kitasatosporales</taxon>
        <taxon>Streptomycetaceae</taxon>
        <taxon>Actinacidiphila</taxon>
    </lineage>
</organism>
<dbReference type="Proteomes" id="UP000236754">
    <property type="component" value="Unassembled WGS sequence"/>
</dbReference>
<proteinExistence type="predicted"/>
<dbReference type="AlphaFoldDB" id="A0A1H6DGJ3"/>
<reference evidence="1 2" key="1">
    <citation type="submission" date="2016-10" db="EMBL/GenBank/DDBJ databases">
        <authorList>
            <person name="de Groot N.N."/>
        </authorList>
    </citation>
    <scope>NUCLEOTIDE SEQUENCE [LARGE SCALE GENOMIC DNA]</scope>
    <source>
        <strain evidence="1 2">CGMCC 4.2023</strain>
    </source>
</reference>
<sequence>MSHSPVYRERGLTIAAGFNGPPTSANGGYACGRLAAMAAEHLEGPVAVTLLSPVPLAVPLVYRVSGRRGQAWAGDELVATVSPANDEVVPVPGISPAEAEVAAESFLGRTGHPFPTCFACGVDRGGEGLGLTPGQLPGRFGTVACVWSPDERHADASGTIAAEVVWAALDCPGGWTTDPRIELRLLGRMTTRVVEPPRASRPCVVVGQRTGGGGHVVVNSTALYDAEDGKLLASATAHWVAV</sequence>
<accession>A0A1H6DGJ3</accession>
<keyword evidence="2" id="KW-1185">Reference proteome</keyword>
<dbReference type="InterPro" id="IPR029069">
    <property type="entry name" value="HotDog_dom_sf"/>
</dbReference>
<name>A0A1H6DGJ3_9ACTN</name>
<dbReference type="SUPFAM" id="SSF54637">
    <property type="entry name" value="Thioesterase/thiol ester dehydrase-isomerase"/>
    <property type="match status" value="1"/>
</dbReference>
<dbReference type="RefSeq" id="WP_235032409.1">
    <property type="nucleotide sequence ID" value="NZ_FNVU01000015.1"/>
</dbReference>
<protein>
    <recommendedName>
        <fullName evidence="3">Thioesterase family protein</fullName>
    </recommendedName>
</protein>
<evidence type="ECO:0000313" key="1">
    <source>
        <dbReference type="EMBL" id="SEG84334.1"/>
    </source>
</evidence>
<dbReference type="Gene3D" id="3.10.129.10">
    <property type="entry name" value="Hotdog Thioesterase"/>
    <property type="match status" value="1"/>
</dbReference>
<gene>
    <name evidence="1" type="ORF">SAMN05216223_11554</name>
</gene>
<evidence type="ECO:0000313" key="2">
    <source>
        <dbReference type="Proteomes" id="UP000236754"/>
    </source>
</evidence>